<proteinExistence type="predicted"/>
<dbReference type="PANTHER" id="PTHR43433">
    <property type="entry name" value="HYDROLASE, ALPHA/BETA FOLD FAMILY PROTEIN"/>
    <property type="match status" value="1"/>
</dbReference>
<dbReference type="Proteomes" id="UP000198981">
    <property type="component" value="Unassembled WGS sequence"/>
</dbReference>
<dbReference type="SUPFAM" id="SSF53474">
    <property type="entry name" value="alpha/beta-Hydrolases"/>
    <property type="match status" value="1"/>
</dbReference>
<dbReference type="AlphaFoldDB" id="A0A1G4Y0Z1"/>
<accession>A0A1G4Y0Z1</accession>
<evidence type="ECO:0000256" key="1">
    <source>
        <dbReference type="SAM" id="MobiDB-lite"/>
    </source>
</evidence>
<feature type="compositionally biased region" description="Low complexity" evidence="1">
    <location>
        <begin position="29"/>
        <end position="46"/>
    </location>
</feature>
<organism evidence="3 4">
    <name type="scientific">Klenkia marina</name>
    <dbReference type="NCBI Taxonomy" id="1960309"/>
    <lineage>
        <taxon>Bacteria</taxon>
        <taxon>Bacillati</taxon>
        <taxon>Actinomycetota</taxon>
        <taxon>Actinomycetes</taxon>
        <taxon>Geodermatophilales</taxon>
        <taxon>Geodermatophilaceae</taxon>
        <taxon>Klenkia</taxon>
    </lineage>
</organism>
<dbReference type="InterPro" id="IPR050471">
    <property type="entry name" value="AB_hydrolase"/>
</dbReference>
<dbReference type="EMBL" id="FMUH01000002">
    <property type="protein sequence ID" value="SCX47102.1"/>
    <property type="molecule type" value="Genomic_DNA"/>
</dbReference>
<dbReference type="PANTHER" id="PTHR43433:SF5">
    <property type="entry name" value="AB HYDROLASE-1 DOMAIN-CONTAINING PROTEIN"/>
    <property type="match status" value="1"/>
</dbReference>
<dbReference type="STRING" id="1960309.SAMN03159343_1938"/>
<dbReference type="RefSeq" id="WP_092802687.1">
    <property type="nucleotide sequence ID" value="NZ_FMUH01000002.1"/>
</dbReference>
<dbReference type="InterPro" id="IPR029058">
    <property type="entry name" value="AB_hydrolase_fold"/>
</dbReference>
<keyword evidence="4" id="KW-1185">Reference proteome</keyword>
<feature type="compositionally biased region" description="Gly residues" evidence="1">
    <location>
        <begin position="65"/>
        <end position="77"/>
    </location>
</feature>
<evidence type="ECO:0000313" key="3">
    <source>
        <dbReference type="EMBL" id="SCX47102.1"/>
    </source>
</evidence>
<feature type="region of interest" description="Disordered" evidence="1">
    <location>
        <begin position="29"/>
        <end position="105"/>
    </location>
</feature>
<reference evidence="4" key="1">
    <citation type="submission" date="2016-10" db="EMBL/GenBank/DDBJ databases">
        <authorList>
            <person name="Varghese N."/>
            <person name="Submissions S."/>
        </authorList>
    </citation>
    <scope>NUCLEOTIDE SEQUENCE [LARGE SCALE GENOMIC DNA]</scope>
    <source>
        <strain evidence="4">DSM 45722</strain>
    </source>
</reference>
<dbReference type="Pfam" id="PF12697">
    <property type="entry name" value="Abhydrolase_6"/>
    <property type="match status" value="1"/>
</dbReference>
<evidence type="ECO:0000259" key="2">
    <source>
        <dbReference type="Pfam" id="PF12697"/>
    </source>
</evidence>
<dbReference type="OrthoDB" id="5422338at2"/>
<name>A0A1G4Y0Z1_9ACTN</name>
<feature type="domain" description="AB hydrolase-1" evidence="2">
    <location>
        <begin position="131"/>
        <end position="403"/>
    </location>
</feature>
<protein>
    <submittedName>
        <fullName evidence="3">Pimeloyl-ACP methyl ester carboxylesterase</fullName>
    </submittedName>
</protein>
<evidence type="ECO:0000313" key="4">
    <source>
        <dbReference type="Proteomes" id="UP000198981"/>
    </source>
</evidence>
<sequence length="415" mass="43028">MKPPQPRTVGLVGGLLGLAAAGAAVGVAATRAASSRVRADRVGPVPGDVPLPPADAPEVPEAPGGRSGRAGKGGRGGRATDVTDLPAEVQRADDPLGSGSRPADRTSLVHATDGVLLHVEEVGPTDAPLTVVLVHGYTLSMASWTFQRRDLGRAVATGNGHAPQARLVFYDQRGHGASARGDAAHSTVDQLAEDLVSVLDACVPRGPVVLVGHSMGGMTVLQLAARRPDLFGGRVVGVGLVSTSAGGLEDLDLGLPGVLTRVRAAVFPVAGFVMRHRPTFAEWIRRSAADVVSWATRALSFAGDEVDPRLVDYVDAMIGGTPVEVIAEFYPAIVGLDAEAAIEPLAHVPVLVLTGDEDKLIPQGHSDRLVAELTAAGARDVRYRVVPHSGHLVLLEHPDEVTAAITELVRRAAAR</sequence>
<dbReference type="InterPro" id="IPR000073">
    <property type="entry name" value="AB_hydrolase_1"/>
</dbReference>
<gene>
    <name evidence="3" type="ORF">SAMN03159343_1938</name>
</gene>
<dbReference type="GO" id="GO:0003824">
    <property type="term" value="F:catalytic activity"/>
    <property type="evidence" value="ECO:0007669"/>
    <property type="project" value="UniProtKB-ARBA"/>
</dbReference>
<dbReference type="Gene3D" id="3.40.50.1820">
    <property type="entry name" value="alpha/beta hydrolase"/>
    <property type="match status" value="1"/>
</dbReference>